<feature type="region of interest" description="Disordered" evidence="1">
    <location>
        <begin position="116"/>
        <end position="145"/>
    </location>
</feature>
<dbReference type="EMBL" id="CP031306">
    <property type="protein sequence ID" value="QCC56543.1"/>
    <property type="molecule type" value="Genomic_DNA"/>
</dbReference>
<proteinExistence type="predicted"/>
<reference evidence="2 3" key="1">
    <citation type="journal article" date="2019" name="Nat. Commun.">
        <title>A new type of DNA phosphorothioation-based antiviral system in archaea.</title>
        <authorList>
            <person name="Xiong L."/>
            <person name="Liu S."/>
            <person name="Chen S."/>
            <person name="Xiao Y."/>
            <person name="Zhu B."/>
            <person name="Gao Y."/>
            <person name="Zhang Y."/>
            <person name="Chen B."/>
            <person name="Luo J."/>
            <person name="Deng Z."/>
            <person name="Chen X."/>
            <person name="Wang L."/>
            <person name="Chen S."/>
        </authorList>
    </citation>
    <scope>NUCLEOTIDE SEQUENCE [LARGE SCALE GENOMIC DNA]</scope>
    <source>
        <strain evidence="2 3">JCM 10635</strain>
        <plasmid evidence="2 3">unnamed1</plasmid>
    </source>
</reference>
<gene>
    <name evidence="2" type="ORF">DV706_18780</name>
</gene>
<dbReference type="Proteomes" id="UP000296822">
    <property type="component" value="Plasmid unnamed1"/>
</dbReference>
<dbReference type="GeneID" id="39853325"/>
<evidence type="ECO:0000256" key="1">
    <source>
        <dbReference type="SAM" id="MobiDB-lite"/>
    </source>
</evidence>
<dbReference type="AlphaFoldDB" id="A0A4D6HRQ1"/>
<keyword evidence="2" id="KW-0614">Plasmid</keyword>
<organism evidence="2 3">
    <name type="scientific">Natronorubrum bangense</name>
    <dbReference type="NCBI Taxonomy" id="61858"/>
    <lineage>
        <taxon>Archaea</taxon>
        <taxon>Methanobacteriati</taxon>
        <taxon>Methanobacteriota</taxon>
        <taxon>Stenosarchaea group</taxon>
        <taxon>Halobacteria</taxon>
        <taxon>Halobacteriales</taxon>
        <taxon>Natrialbaceae</taxon>
        <taxon>Natronorubrum</taxon>
    </lineage>
</organism>
<protein>
    <submittedName>
        <fullName evidence="2">Uncharacterized protein</fullName>
    </submittedName>
</protein>
<geneLocation type="plasmid" evidence="2">
    <name>unnamed1</name>
</geneLocation>
<dbReference type="RefSeq" id="WP_006067042.1">
    <property type="nucleotide sequence ID" value="NZ_CP031306.1"/>
</dbReference>
<name>A0A4D6HRQ1_9EURY</name>
<sequence>MLETQLIAKRGDNVESVRWMELGDADAGMTHINGRHIEGTIDLDSAQITSFFPVGQTVKGRQLPATMSQQQVYDEIYRALKEGTRKPDGGEYKYVHSPDQSTGISEITIKMSGNNVTSSLPEDGPAVKKWVPNLNEGQGGWLDER</sequence>
<evidence type="ECO:0000313" key="3">
    <source>
        <dbReference type="Proteomes" id="UP000296822"/>
    </source>
</evidence>
<dbReference type="KEGG" id="nbg:DV706_18780"/>
<evidence type="ECO:0000313" key="2">
    <source>
        <dbReference type="EMBL" id="QCC56543.1"/>
    </source>
</evidence>
<accession>A0A4D6HRQ1</accession>